<reference evidence="7" key="1">
    <citation type="submission" date="2019-05" db="EMBL/GenBank/DDBJ databases">
        <title>Annotation for the trematode Fasciolopsis buski.</title>
        <authorList>
            <person name="Choi Y.-J."/>
        </authorList>
    </citation>
    <scope>NUCLEOTIDE SEQUENCE</scope>
    <source>
        <strain evidence="7">HT</strain>
        <tissue evidence="7">Whole worm</tissue>
    </source>
</reference>
<dbReference type="GO" id="GO:0005634">
    <property type="term" value="C:nucleus"/>
    <property type="evidence" value="ECO:0007669"/>
    <property type="project" value="UniProtKB-SubCell"/>
</dbReference>
<comment type="caution">
    <text evidence="7">The sequence shown here is derived from an EMBL/GenBank/DDBJ whole genome shotgun (WGS) entry which is preliminary data.</text>
</comment>
<feature type="region of interest" description="Disordered" evidence="4">
    <location>
        <begin position="586"/>
        <end position="655"/>
    </location>
</feature>
<dbReference type="Gene3D" id="1.10.10.1580">
    <property type="entry name" value="Interferon regulatory factor 2-binding protein"/>
    <property type="match status" value="1"/>
</dbReference>
<feature type="compositionally biased region" description="Low complexity" evidence="4">
    <location>
        <begin position="325"/>
        <end position="335"/>
    </location>
</feature>
<feature type="compositionally biased region" description="Polar residues" evidence="4">
    <location>
        <begin position="262"/>
        <end position="279"/>
    </location>
</feature>
<feature type="compositionally biased region" description="Polar residues" evidence="4">
    <location>
        <begin position="804"/>
        <end position="818"/>
    </location>
</feature>
<feature type="compositionally biased region" description="Low complexity" evidence="4">
    <location>
        <begin position="637"/>
        <end position="648"/>
    </location>
</feature>
<dbReference type="PANTHER" id="PTHR10816:SF19">
    <property type="entry name" value="PROTEIN INTERACTING WITH TTK69 AND SIN3A, ISOFORM D"/>
    <property type="match status" value="1"/>
</dbReference>
<accession>A0A8E0S9Z5</accession>
<feature type="compositionally biased region" description="Low complexity" evidence="4">
    <location>
        <begin position="102"/>
        <end position="113"/>
    </location>
</feature>
<dbReference type="Pfam" id="PF25454">
    <property type="entry name" value="zf-C3HC4_IRF-2BP1_2"/>
    <property type="match status" value="1"/>
</dbReference>
<feature type="domain" description="Interferon regulatory factor 2-binding protein 1/2-like zinc finger" evidence="5">
    <location>
        <begin position="17"/>
        <end position="65"/>
    </location>
</feature>
<feature type="domain" description="Interferon regulatory factor 2-binding protein 1/2-like C3HC4 zinc finger" evidence="6">
    <location>
        <begin position="661"/>
        <end position="752"/>
    </location>
</feature>
<feature type="region of interest" description="Disordered" evidence="4">
    <location>
        <begin position="100"/>
        <end position="125"/>
    </location>
</feature>
<gene>
    <name evidence="7" type="ORF">FBUS_08050</name>
</gene>
<evidence type="ECO:0000259" key="6">
    <source>
        <dbReference type="Pfam" id="PF25454"/>
    </source>
</evidence>
<feature type="compositionally biased region" description="Polar residues" evidence="4">
    <location>
        <begin position="586"/>
        <end position="604"/>
    </location>
</feature>
<evidence type="ECO:0000256" key="1">
    <source>
        <dbReference type="ARBA" id="ARBA00004123"/>
    </source>
</evidence>
<evidence type="ECO:0000256" key="4">
    <source>
        <dbReference type="SAM" id="MobiDB-lite"/>
    </source>
</evidence>
<dbReference type="InterPro" id="IPR044882">
    <property type="entry name" value="I2BP1/2_C3HC4-RING_sf"/>
</dbReference>
<protein>
    <submittedName>
        <fullName evidence="7">Interferon regulatory factor 2-binding protein 2-B</fullName>
    </submittedName>
</protein>
<comment type="similarity">
    <text evidence="2">Belongs to the IRF2BP family.</text>
</comment>
<feature type="compositionally biased region" description="Low complexity" evidence="4">
    <location>
        <begin position="839"/>
        <end position="862"/>
    </location>
</feature>
<feature type="region of interest" description="Disordered" evidence="4">
    <location>
        <begin position="148"/>
        <end position="197"/>
    </location>
</feature>
<dbReference type="Pfam" id="PF11261">
    <property type="entry name" value="IRF-2BP1_2"/>
    <property type="match status" value="1"/>
</dbReference>
<organism evidence="7 8">
    <name type="scientific">Fasciolopsis buskii</name>
    <dbReference type="NCBI Taxonomy" id="27845"/>
    <lineage>
        <taxon>Eukaryota</taxon>
        <taxon>Metazoa</taxon>
        <taxon>Spiralia</taxon>
        <taxon>Lophotrochozoa</taxon>
        <taxon>Platyhelminthes</taxon>
        <taxon>Trematoda</taxon>
        <taxon>Digenea</taxon>
        <taxon>Plagiorchiida</taxon>
        <taxon>Echinostomata</taxon>
        <taxon>Echinostomatoidea</taxon>
        <taxon>Fasciolidae</taxon>
        <taxon>Fasciolopsis</taxon>
    </lineage>
</organism>
<dbReference type="InterPro" id="IPR057414">
    <property type="entry name" value="Zf-C3HC4_IRF-2BP1_2"/>
</dbReference>
<comment type="subcellular location">
    <subcellularLocation>
        <location evidence="1">Nucleus</location>
    </subcellularLocation>
</comment>
<dbReference type="PANTHER" id="PTHR10816">
    <property type="entry name" value="MYELIN TRANSCRIPTION FACTOR 1-RELATED"/>
    <property type="match status" value="1"/>
</dbReference>
<evidence type="ECO:0000256" key="3">
    <source>
        <dbReference type="ARBA" id="ARBA00023242"/>
    </source>
</evidence>
<feature type="compositionally biased region" description="Low complexity" evidence="4">
    <location>
        <begin position="779"/>
        <end position="789"/>
    </location>
</feature>
<dbReference type="OrthoDB" id="45007at2759"/>
<feature type="region of interest" description="Disordered" evidence="4">
    <location>
        <begin position="262"/>
        <end position="282"/>
    </location>
</feature>
<proteinExistence type="inferred from homology"/>
<feature type="compositionally biased region" description="Polar residues" evidence="4">
    <location>
        <begin position="895"/>
        <end position="928"/>
    </location>
</feature>
<dbReference type="AlphaFoldDB" id="A0A8E0S9Z5"/>
<dbReference type="Proteomes" id="UP000728185">
    <property type="component" value="Unassembled WGS sequence"/>
</dbReference>
<feature type="compositionally biased region" description="Basic and acidic residues" evidence="4">
    <location>
        <begin position="885"/>
        <end position="894"/>
    </location>
</feature>
<evidence type="ECO:0000256" key="2">
    <source>
        <dbReference type="ARBA" id="ARBA00010802"/>
    </source>
</evidence>
<dbReference type="GO" id="GO:0006357">
    <property type="term" value="P:regulation of transcription by RNA polymerase II"/>
    <property type="evidence" value="ECO:0007669"/>
    <property type="project" value="TreeGrafter"/>
</dbReference>
<evidence type="ECO:0000313" key="7">
    <source>
        <dbReference type="EMBL" id="KAA0200081.1"/>
    </source>
</evidence>
<feature type="region of interest" description="Disordered" evidence="4">
    <location>
        <begin position="325"/>
        <end position="345"/>
    </location>
</feature>
<name>A0A8E0S9Z5_9TREM</name>
<dbReference type="SUPFAM" id="SSF57850">
    <property type="entry name" value="RING/U-box"/>
    <property type="match status" value="1"/>
</dbReference>
<keyword evidence="3" id="KW-0539">Nucleus</keyword>
<dbReference type="GO" id="GO:0003714">
    <property type="term" value="F:transcription corepressor activity"/>
    <property type="evidence" value="ECO:0007669"/>
    <property type="project" value="TreeGrafter"/>
</dbReference>
<dbReference type="InterPro" id="IPR022750">
    <property type="entry name" value="IRF-2BP1_2-like_Znf"/>
</dbReference>
<feature type="region of interest" description="Disordered" evidence="4">
    <location>
        <begin position="767"/>
        <end position="940"/>
    </location>
</feature>
<sequence length="940" mass="102216">MTNPKPLDEINSSGPTRIQCYLCDLPRYPWAMLMEFSEPVCRGCVNYEGADRIECVIGRARMMKMRYLPQMLPSSRAILEKLEELNGISSIRTISADLPTAHQSQQQPQQQKQQHPHQNRSIPDENTDQAVVDCLNWFDGMSKIGLHDRAPGSLVQNSPNSKKPGKPNGNSNVPDSARSDPRTMTPDHPGQNNQLSTRIPAHLLKDLTALHMNRTISTRSGEINQFSPSLINISGVKPHGTNNPNLEGTSLWTKTALQATTKESVRSVSPQLSPRSKTSVGDELGSHLSEEIVSCSTDSHVPSYSTSSIAFNVHPELFNKGVIVSPSQSLPSRSDSLNRESGDYGDDQTATVTLDGITAPVPWNASLMIAYFNLLNALFHSSSVDGFSADPNTLFNVMRSLISPTGHLNVSGRHQTTDTTNGLRNPIRIRLRDRPSIHAFLLGLAPVNLDETDAVLGDRMTAAHSVIFEYPIGSKQTITGVASLLRQMDPFRIDEDLTDTDRLEYEIPRPGPSTWAPVADLFQVIDEMVASNSSLFHPTANNTVAGESELPIIDQSRKSVDSVRRNKSNNLAHCFFPHNTRKRPFTDQSYPFSFSPKTSRTGTKSRMPVHANGLDEVAPISGSFDLPRHQPNANDQLSPNSRSNLPPSGAQRGPNSSKPILCSLCPRHLEGSHFVQCPANPTHRFCFACARAYLEQIMLSRAATTLPNSEGEKSTVEKITSLSEIYCPSGRKCVLPGSKSPWAFVASEIAAIVGKTPLTAELKSCKAETDSSEVTPGKQTNTTSNQSTPPSIPIHSDKTKVSSEDQQTTTPSPNTSDKLGTELRSRVAPKSNSLLKNVTTTHTNITTNTTTSITSTNTISNSKSDSVTSRLRVGRSMQKSAQLKSGEDNNEKLQKSSSYANEVPESTGSTGRSSPARSRTSPVANLPNSVGLETGSVASS</sequence>
<evidence type="ECO:0000313" key="8">
    <source>
        <dbReference type="Proteomes" id="UP000728185"/>
    </source>
</evidence>
<keyword evidence="8" id="KW-1185">Reference proteome</keyword>
<dbReference type="EMBL" id="LUCM01000748">
    <property type="protein sequence ID" value="KAA0200081.1"/>
    <property type="molecule type" value="Genomic_DNA"/>
</dbReference>
<evidence type="ECO:0000259" key="5">
    <source>
        <dbReference type="Pfam" id="PF11261"/>
    </source>
</evidence>